<dbReference type="AlphaFoldDB" id="T4VEP5"/>
<reference evidence="1 2" key="1">
    <citation type="submission" date="2013-06" db="EMBL/GenBank/DDBJ databases">
        <authorList>
            <person name="Walk S."/>
            <person name="Aronoff D."/>
            <person name="Young V.Y."/>
            <person name="Marsh J."/>
            <person name="Harrison L."/>
            <person name="Daugherty S.C."/>
            <person name="Shefchek K.A."/>
            <person name="Hine E.E."/>
            <person name="Tallon L.J."/>
            <person name="Sadzewicz L.K."/>
            <person name="Rasko D.A."/>
        </authorList>
    </citation>
    <scope>NUCLEOTIDE SEQUENCE [LARGE SCALE GENOMIC DNA]</scope>
    <source>
        <strain evidence="1 2">ATCC 638</strain>
    </source>
</reference>
<dbReference type="EMBL" id="AVNC01000022">
    <property type="protein sequence ID" value="EQK39993.1"/>
    <property type="molecule type" value="Genomic_DNA"/>
</dbReference>
<sequence length="53" mass="6268">MLNDKEKILICHAIDMELMRLVKERSASQNVGIFDSIYRDHIAEMKNIKHKLK</sequence>
<organism evidence="1 2">
    <name type="scientific">Paraclostridium bifermentans ATCC 638 = DSM 14991</name>
    <dbReference type="NCBI Taxonomy" id="1233171"/>
    <lineage>
        <taxon>Bacteria</taxon>
        <taxon>Bacillati</taxon>
        <taxon>Bacillota</taxon>
        <taxon>Clostridia</taxon>
        <taxon>Peptostreptococcales</taxon>
        <taxon>Peptostreptococcaceae</taxon>
        <taxon>Paraclostridium</taxon>
    </lineage>
</organism>
<proteinExistence type="predicted"/>
<evidence type="ECO:0000313" key="1">
    <source>
        <dbReference type="EMBL" id="EQK39993.1"/>
    </source>
</evidence>
<comment type="caution">
    <text evidence="1">The sequence shown here is derived from an EMBL/GenBank/DDBJ whole genome shotgun (WGS) entry which is preliminary data.</text>
</comment>
<protein>
    <submittedName>
        <fullName evidence="1">Uncharacterized protein</fullName>
    </submittedName>
</protein>
<dbReference type="GeneID" id="67474469"/>
<dbReference type="PATRIC" id="fig|1233171.3.peg.3408"/>
<name>T4VEP5_PARBF</name>
<accession>T4VEP5</accession>
<dbReference type="Proteomes" id="UP000015688">
    <property type="component" value="Unassembled WGS sequence"/>
</dbReference>
<evidence type="ECO:0000313" key="2">
    <source>
        <dbReference type="Proteomes" id="UP000015688"/>
    </source>
</evidence>
<dbReference type="RefSeq" id="WP_021434458.1">
    <property type="nucleotide sequence ID" value="NZ_AVNC01000022.1"/>
</dbReference>
<gene>
    <name evidence="1" type="ORF">C672_3540</name>
</gene>